<reference evidence="2" key="1">
    <citation type="journal article" date="2019" name="Int. J. Syst. Evol. Microbiol.">
        <title>The Global Catalogue of Microorganisms (GCM) 10K type strain sequencing project: providing services to taxonomists for standard genome sequencing and annotation.</title>
        <authorList>
            <consortium name="The Broad Institute Genomics Platform"/>
            <consortium name="The Broad Institute Genome Sequencing Center for Infectious Disease"/>
            <person name="Wu L."/>
            <person name="Ma J."/>
        </authorList>
    </citation>
    <scope>NUCLEOTIDE SEQUENCE [LARGE SCALE GENOMIC DNA]</scope>
    <source>
        <strain evidence="2">CCUG 61484</strain>
    </source>
</reference>
<gene>
    <name evidence="1" type="ORF">ACFQZX_09105</name>
</gene>
<dbReference type="EMBL" id="JBHTHZ010000005">
    <property type="protein sequence ID" value="MFD0793775.1"/>
    <property type="molecule type" value="Genomic_DNA"/>
</dbReference>
<proteinExistence type="predicted"/>
<name>A0ABW3ASF1_9SPHI</name>
<evidence type="ECO:0000313" key="1">
    <source>
        <dbReference type="EMBL" id="MFD0793775.1"/>
    </source>
</evidence>
<sequence length="289" mass="33497">MSKRTSYVVFAEDAPTFHDRLIIDFDLSLWDNDHLGYVFNIIDNKNNSYSLTYIYNYNGKPTLNFNIDSKSNKIEIPLTLEQLKKRKWLKVKADIDLNAQTVSFLINKKKYKASGFNFENSITPKITFGKNPHYSDVPNMAIKNLKIADDDKSYFFALNEWKGKVVHTDDGDALGYVDHPAWLINESYFWTLKYKRVFKEVAGLNFDAGRQALFMFKKDSLIRYNLAEDNFSAKPFQNKLPVTLLLGKSVINTKTNQCYVYEVLPPDTMHSIASLDLNTLKWKDEAKHL</sequence>
<organism evidence="1 2">
    <name type="scientific">Mucilaginibacter litoreus</name>
    <dbReference type="NCBI Taxonomy" id="1048221"/>
    <lineage>
        <taxon>Bacteria</taxon>
        <taxon>Pseudomonadati</taxon>
        <taxon>Bacteroidota</taxon>
        <taxon>Sphingobacteriia</taxon>
        <taxon>Sphingobacteriales</taxon>
        <taxon>Sphingobacteriaceae</taxon>
        <taxon>Mucilaginibacter</taxon>
    </lineage>
</organism>
<evidence type="ECO:0000313" key="2">
    <source>
        <dbReference type="Proteomes" id="UP001597010"/>
    </source>
</evidence>
<protein>
    <submittedName>
        <fullName evidence="1">Uncharacterized protein</fullName>
    </submittedName>
</protein>
<accession>A0ABW3ASF1</accession>
<dbReference type="Proteomes" id="UP001597010">
    <property type="component" value="Unassembled WGS sequence"/>
</dbReference>
<keyword evidence="2" id="KW-1185">Reference proteome</keyword>
<dbReference type="RefSeq" id="WP_377114058.1">
    <property type="nucleotide sequence ID" value="NZ_JBHTHZ010000005.1"/>
</dbReference>
<comment type="caution">
    <text evidence="1">The sequence shown here is derived from an EMBL/GenBank/DDBJ whole genome shotgun (WGS) entry which is preliminary data.</text>
</comment>